<dbReference type="InterPro" id="IPR036950">
    <property type="entry name" value="PBP_transglycosylase"/>
</dbReference>
<evidence type="ECO:0000256" key="5">
    <source>
        <dbReference type="ARBA" id="ARBA00022692"/>
    </source>
</evidence>
<keyword evidence="6" id="KW-0133">Cell shape</keyword>
<dbReference type="GO" id="GO:0016763">
    <property type="term" value="F:pentosyltransferase activity"/>
    <property type="evidence" value="ECO:0007669"/>
    <property type="project" value="InterPro"/>
</dbReference>
<name>B0VHJ2_CLOAI</name>
<keyword evidence="10" id="KW-0961">Cell wall biogenesis/degradation</keyword>
<evidence type="ECO:0000256" key="1">
    <source>
        <dbReference type="ARBA" id="ARBA00022475"/>
    </source>
</evidence>
<evidence type="ECO:0000256" key="8">
    <source>
        <dbReference type="ARBA" id="ARBA00022989"/>
    </source>
</evidence>
<organism evidence="12 13">
    <name type="scientific">Cloacimonas acidaminovorans (strain Evry)</name>
    <dbReference type="NCBI Taxonomy" id="459349"/>
    <lineage>
        <taxon>Bacteria</taxon>
        <taxon>Pseudomonadati</taxon>
        <taxon>Candidatus Cloacimonadota</taxon>
        <taxon>Candidatus Cloacimonadia</taxon>
        <taxon>Candidatus Cloacimonadales</taxon>
        <taxon>Candidatus Cloacimonadaceae</taxon>
        <taxon>Candidatus Cloacimonas</taxon>
    </lineage>
</organism>
<evidence type="ECO:0000256" key="2">
    <source>
        <dbReference type="ARBA" id="ARBA00022519"/>
    </source>
</evidence>
<dbReference type="NCBIfam" id="TIGR02070">
    <property type="entry name" value="mono_pep_trsgly"/>
    <property type="match status" value="1"/>
</dbReference>
<dbReference type="CAZy" id="GT51">
    <property type="family name" value="Glycosyltransferase Family 51"/>
</dbReference>
<feature type="domain" description="Glycosyl transferase family 51" evidence="11">
    <location>
        <begin position="25"/>
        <end position="187"/>
    </location>
</feature>
<evidence type="ECO:0000313" key="13">
    <source>
        <dbReference type="Proteomes" id="UP000002019"/>
    </source>
</evidence>
<dbReference type="AlphaFoldDB" id="B0VHJ2"/>
<dbReference type="GO" id="GO:0016020">
    <property type="term" value="C:membrane"/>
    <property type="evidence" value="ECO:0007669"/>
    <property type="project" value="InterPro"/>
</dbReference>
<evidence type="ECO:0000313" key="12">
    <source>
        <dbReference type="EMBL" id="CAO80807.1"/>
    </source>
</evidence>
<keyword evidence="1" id="KW-1003">Cell membrane</keyword>
<evidence type="ECO:0000256" key="6">
    <source>
        <dbReference type="ARBA" id="ARBA00022960"/>
    </source>
</evidence>
<dbReference type="GO" id="GO:0008360">
    <property type="term" value="P:regulation of cell shape"/>
    <property type="evidence" value="ECO:0007669"/>
    <property type="project" value="UniProtKB-KW"/>
</dbReference>
<proteinExistence type="predicted"/>
<dbReference type="STRING" id="459349.CLOAM0934"/>
<evidence type="ECO:0000256" key="3">
    <source>
        <dbReference type="ARBA" id="ARBA00022676"/>
    </source>
</evidence>
<gene>
    <name evidence="12" type="ordered locus">CLOAM0934</name>
</gene>
<dbReference type="KEGG" id="caci:CLOAM0934"/>
<dbReference type="Gene3D" id="1.10.3810.10">
    <property type="entry name" value="Biosynthetic peptidoglycan transglycosylase-like"/>
    <property type="match status" value="1"/>
</dbReference>
<dbReference type="InterPro" id="IPR023346">
    <property type="entry name" value="Lysozyme-like_dom_sf"/>
</dbReference>
<evidence type="ECO:0000259" key="11">
    <source>
        <dbReference type="Pfam" id="PF00912"/>
    </source>
</evidence>
<accession>B0VHJ2</accession>
<keyword evidence="5" id="KW-0812">Transmembrane</keyword>
<evidence type="ECO:0000256" key="10">
    <source>
        <dbReference type="ARBA" id="ARBA00023316"/>
    </source>
</evidence>
<dbReference type="PANTHER" id="PTHR30400:SF0">
    <property type="entry name" value="BIOSYNTHETIC PEPTIDOGLYCAN TRANSGLYCOSYLASE"/>
    <property type="match status" value="1"/>
</dbReference>
<keyword evidence="3" id="KW-0328">Glycosyltransferase</keyword>
<keyword evidence="2" id="KW-0997">Cell inner membrane</keyword>
<dbReference type="HOGENOM" id="CLU_006354_1_1_0"/>
<dbReference type="InterPro" id="IPR011812">
    <property type="entry name" value="Pep_trsgly"/>
</dbReference>
<dbReference type="PANTHER" id="PTHR30400">
    <property type="entry name" value="MONOFUNCTIONAL BIOSYNTHETIC PEPTIDOGLYCAN TRANSGLYCOSYLASE"/>
    <property type="match status" value="1"/>
</dbReference>
<dbReference type="GO" id="GO:0009252">
    <property type="term" value="P:peptidoglycan biosynthetic process"/>
    <property type="evidence" value="ECO:0007669"/>
    <property type="project" value="UniProtKB-KW"/>
</dbReference>
<keyword evidence="13" id="KW-1185">Reference proteome</keyword>
<dbReference type="GO" id="GO:0009274">
    <property type="term" value="C:peptidoglycan-based cell wall"/>
    <property type="evidence" value="ECO:0007669"/>
    <property type="project" value="InterPro"/>
</dbReference>
<dbReference type="Proteomes" id="UP000002019">
    <property type="component" value="Chromosome"/>
</dbReference>
<dbReference type="InterPro" id="IPR001264">
    <property type="entry name" value="Glyco_trans_51"/>
</dbReference>
<protein>
    <submittedName>
        <fullName evidence="12">Monofunctional biosynthetic peptidoglycan transglycosylase (Monofunctional TGase)</fullName>
    </submittedName>
</protein>
<evidence type="ECO:0000256" key="4">
    <source>
        <dbReference type="ARBA" id="ARBA00022679"/>
    </source>
</evidence>
<keyword evidence="4" id="KW-0808">Transferase</keyword>
<evidence type="ECO:0000256" key="9">
    <source>
        <dbReference type="ARBA" id="ARBA00023136"/>
    </source>
</evidence>
<reference evidence="12 13" key="1">
    <citation type="journal article" date="2008" name="J. Bacteriol.">
        <title>'Candidatus Cloacamonas acidaminovorans': genome sequence reconstruction provides a first glimpse of a new bacterial division.</title>
        <authorList>
            <person name="Pelletier E."/>
            <person name="Kreimeyer A."/>
            <person name="Bocs S."/>
            <person name="Rouy Z."/>
            <person name="Gyapay G."/>
            <person name="Chouari R."/>
            <person name="Riviere D."/>
            <person name="Ganesan A."/>
            <person name="Daegelen P."/>
            <person name="Sghir A."/>
            <person name="Cohen G.N."/>
            <person name="Medigue C."/>
            <person name="Weissenbach J."/>
            <person name="Le Paslier D."/>
        </authorList>
    </citation>
    <scope>NUCLEOTIDE SEQUENCE [LARGE SCALE GENOMIC DNA]</scope>
    <source>
        <strain evidence="13">Evry</strain>
    </source>
</reference>
<sequence>MYNFVNPPVTPLMLQRYLVRGYPVHKRYYVPLEKIPKRTQNMLIAIEDANFYKHFGFEWKMVKEAYQRNKKAGKIRFGASTISNQLARTIFLTTNRSYLRKYLEIQATVIMEICMSKKRMLELYFNYVEWGKGIYGIETASRYYYGKSCTNLTRTQTMKLISILTNPLRYTPETYYKSASARQRYNLLQRYF</sequence>
<keyword evidence="7" id="KW-0573">Peptidoglycan synthesis</keyword>
<dbReference type="eggNOG" id="COG0744">
    <property type="taxonomic scope" value="Bacteria"/>
</dbReference>
<dbReference type="EMBL" id="CU466930">
    <property type="protein sequence ID" value="CAO80807.1"/>
    <property type="molecule type" value="Genomic_DNA"/>
</dbReference>
<dbReference type="Pfam" id="PF00912">
    <property type="entry name" value="Transgly"/>
    <property type="match status" value="1"/>
</dbReference>
<dbReference type="SUPFAM" id="SSF53955">
    <property type="entry name" value="Lysozyme-like"/>
    <property type="match status" value="1"/>
</dbReference>
<keyword evidence="8" id="KW-1133">Transmembrane helix</keyword>
<keyword evidence="9" id="KW-0472">Membrane</keyword>
<dbReference type="GO" id="GO:0071555">
    <property type="term" value="P:cell wall organization"/>
    <property type="evidence" value="ECO:0007669"/>
    <property type="project" value="UniProtKB-KW"/>
</dbReference>
<evidence type="ECO:0000256" key="7">
    <source>
        <dbReference type="ARBA" id="ARBA00022984"/>
    </source>
</evidence>